<feature type="domain" description="SCP" evidence="2">
    <location>
        <begin position="1"/>
        <end position="111"/>
    </location>
</feature>
<dbReference type="PRINTS" id="PR00838">
    <property type="entry name" value="V5ALLERGEN"/>
</dbReference>
<dbReference type="InterPro" id="IPR035940">
    <property type="entry name" value="CAP_sf"/>
</dbReference>
<evidence type="ECO:0000313" key="3">
    <source>
        <dbReference type="EMBL" id="KAF5893495.1"/>
    </source>
</evidence>
<keyword evidence="4" id="KW-1185">Reference proteome</keyword>
<dbReference type="InterPro" id="IPR001283">
    <property type="entry name" value="CRISP-related"/>
</dbReference>
<dbReference type="OrthoDB" id="337038at2759"/>
<feature type="non-terminal residue" evidence="3">
    <location>
        <position position="136"/>
    </location>
</feature>
<dbReference type="InterPro" id="IPR014044">
    <property type="entry name" value="CAP_dom"/>
</dbReference>
<dbReference type="GO" id="GO:0005576">
    <property type="term" value="C:extracellular region"/>
    <property type="evidence" value="ECO:0007669"/>
    <property type="project" value="InterPro"/>
</dbReference>
<evidence type="ECO:0000256" key="1">
    <source>
        <dbReference type="ARBA" id="ARBA00009923"/>
    </source>
</evidence>
<dbReference type="PROSITE" id="PS01009">
    <property type="entry name" value="CRISP_1"/>
    <property type="match status" value="1"/>
</dbReference>
<evidence type="ECO:0000259" key="2">
    <source>
        <dbReference type="SMART" id="SM00198"/>
    </source>
</evidence>
<comment type="caution">
    <text evidence="3">The sequence shown here is derived from an EMBL/GenBank/DDBJ whole genome shotgun (WGS) entry which is preliminary data.</text>
</comment>
<dbReference type="InterPro" id="IPR018244">
    <property type="entry name" value="Allrgn_V5/Tpx1_CS"/>
</dbReference>
<feature type="non-terminal residue" evidence="3">
    <location>
        <position position="1"/>
    </location>
</feature>
<dbReference type="EMBL" id="QNUK01000431">
    <property type="protein sequence ID" value="KAF5893495.1"/>
    <property type="molecule type" value="Genomic_DNA"/>
</dbReference>
<comment type="similarity">
    <text evidence="1">Belongs to the CRISP family.</text>
</comment>
<evidence type="ECO:0000313" key="4">
    <source>
        <dbReference type="Proteomes" id="UP000727407"/>
    </source>
</evidence>
<dbReference type="AlphaFoldDB" id="A0A8J4UCA0"/>
<proteinExistence type="inferred from homology"/>
<organism evidence="3 4">
    <name type="scientific">Clarias magur</name>
    <name type="common">Asian catfish</name>
    <name type="synonym">Macropteronotus magur</name>
    <dbReference type="NCBI Taxonomy" id="1594786"/>
    <lineage>
        <taxon>Eukaryota</taxon>
        <taxon>Metazoa</taxon>
        <taxon>Chordata</taxon>
        <taxon>Craniata</taxon>
        <taxon>Vertebrata</taxon>
        <taxon>Euteleostomi</taxon>
        <taxon>Actinopterygii</taxon>
        <taxon>Neopterygii</taxon>
        <taxon>Teleostei</taxon>
        <taxon>Ostariophysi</taxon>
        <taxon>Siluriformes</taxon>
        <taxon>Clariidae</taxon>
        <taxon>Clarias</taxon>
    </lineage>
</organism>
<dbReference type="PRINTS" id="PR00837">
    <property type="entry name" value="V5TPXLIKE"/>
</dbReference>
<name>A0A8J4UCA0_CLAMG</name>
<dbReference type="Gene3D" id="3.40.33.10">
    <property type="entry name" value="CAP"/>
    <property type="match status" value="1"/>
</dbReference>
<dbReference type="InterPro" id="IPR002413">
    <property type="entry name" value="V5_allergen-like"/>
</dbReference>
<dbReference type="Proteomes" id="UP000727407">
    <property type="component" value="Unassembled WGS sequence"/>
</dbReference>
<dbReference type="Pfam" id="PF00188">
    <property type="entry name" value="CAP"/>
    <property type="match status" value="1"/>
</dbReference>
<gene>
    <name evidence="3" type="ORF">DAT39_016804</name>
</gene>
<sequence length="136" mass="15754">VWNDTLSSVAQRYAAQCVFDYNNDVEDKLGENIFFTTRQFNVTEAIALWFDQHKNYEYATQTCSKRCRHYTQMVWANSSRVGCASHFCETLNDEKNAVILVCNYSPRYIEGEKPYREGDPCSKCPEETSECIENAC</sequence>
<dbReference type="PANTHER" id="PTHR10334">
    <property type="entry name" value="CYSTEINE-RICH SECRETORY PROTEIN-RELATED"/>
    <property type="match status" value="1"/>
</dbReference>
<dbReference type="SMART" id="SM00198">
    <property type="entry name" value="SCP"/>
    <property type="match status" value="1"/>
</dbReference>
<accession>A0A8J4UCA0</accession>
<protein>
    <submittedName>
        <fullName evidence="3">Peptidase inhibitor 16-like</fullName>
    </submittedName>
</protein>
<reference evidence="3" key="1">
    <citation type="submission" date="2020-07" db="EMBL/GenBank/DDBJ databases">
        <title>Clarias magur genome sequencing, assembly and annotation.</title>
        <authorList>
            <person name="Kushwaha B."/>
            <person name="Kumar R."/>
            <person name="Das P."/>
            <person name="Joshi C.G."/>
            <person name="Kumar D."/>
            <person name="Nagpure N.S."/>
            <person name="Pandey M."/>
            <person name="Agarwal S."/>
            <person name="Srivastava S."/>
            <person name="Singh M."/>
            <person name="Sahoo L."/>
            <person name="Jayasankar P."/>
            <person name="Meher P.K."/>
            <person name="Koringa P.G."/>
            <person name="Iquebal M.A."/>
            <person name="Das S.P."/>
            <person name="Bit A."/>
            <person name="Patnaik S."/>
            <person name="Patel N."/>
            <person name="Shah T.M."/>
            <person name="Hinsu A."/>
            <person name="Jena J.K."/>
        </authorList>
    </citation>
    <scope>NUCLEOTIDE SEQUENCE</scope>
    <source>
        <strain evidence="3">CIFAMagur01</strain>
        <tissue evidence="3">Testis</tissue>
    </source>
</reference>
<dbReference type="SUPFAM" id="SSF55797">
    <property type="entry name" value="PR-1-like"/>
    <property type="match status" value="1"/>
</dbReference>